<proteinExistence type="predicted"/>
<evidence type="ECO:0000256" key="5">
    <source>
        <dbReference type="ARBA" id="ARBA00022989"/>
    </source>
</evidence>
<feature type="transmembrane region" description="Helical" evidence="7">
    <location>
        <begin position="301"/>
        <end position="320"/>
    </location>
</feature>
<evidence type="ECO:0000256" key="2">
    <source>
        <dbReference type="ARBA" id="ARBA00022448"/>
    </source>
</evidence>
<protein>
    <submittedName>
        <fullName evidence="9">MFS transporter</fullName>
    </submittedName>
</protein>
<evidence type="ECO:0000313" key="9">
    <source>
        <dbReference type="EMBL" id="NKY05067.1"/>
    </source>
</evidence>
<dbReference type="RefSeq" id="WP_006367937.1">
    <property type="nucleotide sequence ID" value="NZ_JAAXPC010000028.1"/>
</dbReference>
<gene>
    <name evidence="9" type="ORF">HGA05_26260</name>
</gene>
<feature type="transmembrane region" description="Helical" evidence="7">
    <location>
        <begin position="82"/>
        <end position="102"/>
    </location>
</feature>
<comment type="caution">
    <text evidence="9">The sequence shown here is derived from an EMBL/GenBank/DDBJ whole genome shotgun (WGS) entry which is preliminary data.</text>
</comment>
<dbReference type="Proteomes" id="UP000563898">
    <property type="component" value="Unassembled WGS sequence"/>
</dbReference>
<evidence type="ECO:0000256" key="1">
    <source>
        <dbReference type="ARBA" id="ARBA00004651"/>
    </source>
</evidence>
<dbReference type="Pfam" id="PF07690">
    <property type="entry name" value="MFS_1"/>
    <property type="match status" value="1"/>
</dbReference>
<feature type="transmembrane region" description="Helical" evidence="7">
    <location>
        <begin position="137"/>
        <end position="157"/>
    </location>
</feature>
<feature type="transmembrane region" description="Helical" evidence="7">
    <location>
        <begin position="332"/>
        <end position="354"/>
    </location>
</feature>
<organism evidence="9 10">
    <name type="scientific">Gordonia polyisoprenivorans</name>
    <dbReference type="NCBI Taxonomy" id="84595"/>
    <lineage>
        <taxon>Bacteria</taxon>
        <taxon>Bacillati</taxon>
        <taxon>Actinomycetota</taxon>
        <taxon>Actinomycetes</taxon>
        <taxon>Mycobacteriales</taxon>
        <taxon>Gordoniaceae</taxon>
        <taxon>Gordonia</taxon>
    </lineage>
</organism>
<comment type="subcellular location">
    <subcellularLocation>
        <location evidence="1">Cell membrane</location>
        <topology evidence="1">Multi-pass membrane protein</topology>
    </subcellularLocation>
</comment>
<keyword evidence="3" id="KW-1003">Cell membrane</keyword>
<accession>A0A846WVJ1</accession>
<dbReference type="EMBL" id="JAAXPC010000028">
    <property type="protein sequence ID" value="NKY05067.1"/>
    <property type="molecule type" value="Genomic_DNA"/>
</dbReference>
<feature type="transmembrane region" description="Helical" evidence="7">
    <location>
        <begin position="211"/>
        <end position="234"/>
    </location>
</feature>
<feature type="transmembrane region" description="Helical" evidence="7">
    <location>
        <begin position="50"/>
        <end position="70"/>
    </location>
</feature>
<evidence type="ECO:0000256" key="6">
    <source>
        <dbReference type="ARBA" id="ARBA00023136"/>
    </source>
</evidence>
<evidence type="ECO:0000256" key="7">
    <source>
        <dbReference type="SAM" id="Phobius"/>
    </source>
</evidence>
<feature type="transmembrane region" description="Helical" evidence="7">
    <location>
        <begin position="360"/>
        <end position="379"/>
    </location>
</feature>
<dbReference type="InterPro" id="IPR011701">
    <property type="entry name" value="MFS"/>
</dbReference>
<dbReference type="Gene3D" id="1.20.1250.20">
    <property type="entry name" value="MFS general substrate transporter like domains"/>
    <property type="match status" value="2"/>
</dbReference>
<dbReference type="PROSITE" id="PS50850">
    <property type="entry name" value="MFS"/>
    <property type="match status" value="1"/>
</dbReference>
<dbReference type="InterPro" id="IPR036259">
    <property type="entry name" value="MFS_trans_sf"/>
</dbReference>
<dbReference type="PANTHER" id="PTHR42718">
    <property type="entry name" value="MAJOR FACILITATOR SUPERFAMILY MULTIDRUG TRANSPORTER MFSC"/>
    <property type="match status" value="1"/>
</dbReference>
<feature type="transmembrane region" description="Helical" evidence="7">
    <location>
        <begin position="7"/>
        <end position="25"/>
    </location>
</feature>
<dbReference type="PANTHER" id="PTHR42718:SF46">
    <property type="entry name" value="BLR6921 PROTEIN"/>
    <property type="match status" value="1"/>
</dbReference>
<feature type="domain" description="Major facilitator superfamily (MFS) profile" evidence="8">
    <location>
        <begin position="12"/>
        <end position="381"/>
    </location>
</feature>
<keyword evidence="5 7" id="KW-1133">Transmembrane helix</keyword>
<keyword evidence="6 7" id="KW-0472">Membrane</keyword>
<reference evidence="9 10" key="1">
    <citation type="submission" date="2020-04" db="EMBL/GenBank/DDBJ databases">
        <title>MicrobeNet Type strains.</title>
        <authorList>
            <person name="Nicholson A.C."/>
        </authorList>
    </citation>
    <scope>NUCLEOTIDE SEQUENCE [LARGE SCALE GENOMIC DNA]</scope>
    <source>
        <strain evidence="9 10">ATCC BAA-14</strain>
    </source>
</reference>
<feature type="transmembrane region" description="Helical" evidence="7">
    <location>
        <begin position="108"/>
        <end position="125"/>
    </location>
</feature>
<evidence type="ECO:0000256" key="3">
    <source>
        <dbReference type="ARBA" id="ARBA00022475"/>
    </source>
</evidence>
<dbReference type="AlphaFoldDB" id="A0A846WVJ1"/>
<keyword evidence="2" id="KW-0813">Transport</keyword>
<sequence>MARRWRADLLVAVSILACVQFVIVVDETTVGLVAPVIARDLSLGSSARHVLITPFACAFVCGLPVAGLLLRRVAPVRTLAPTVVSFAVSAVVGGCAVTTAQLVVTRAAQGFSAAMVTTGVLAALHTATRADPRRMRAFAGFSLLSGSGALAALLVVGPIADVSWRWCFWGIGAAAAVCALWWKLCARARSAQPGGVGDVVPWVGIDPTTTAAMGAVVATNALLTAAVITASFTLQADRGWSAAMTGVGLLPLNAAAAIGTLMVARSSDRAGGAVPAIGATALAIGGAAITWWAGVLGSTQWLLLATIPLGLGVGVVFPLMNSRSMDTAGALSMGRAAQLGAAAQVGVAVGALVASAHWSFGPAGLASIAAVAVIVDGVLRR</sequence>
<dbReference type="GO" id="GO:0005886">
    <property type="term" value="C:plasma membrane"/>
    <property type="evidence" value="ECO:0007669"/>
    <property type="project" value="UniProtKB-SubCell"/>
</dbReference>
<evidence type="ECO:0000259" key="8">
    <source>
        <dbReference type="PROSITE" id="PS50850"/>
    </source>
</evidence>
<feature type="transmembrane region" description="Helical" evidence="7">
    <location>
        <begin position="276"/>
        <end position="295"/>
    </location>
</feature>
<dbReference type="GO" id="GO:0022857">
    <property type="term" value="F:transmembrane transporter activity"/>
    <property type="evidence" value="ECO:0007669"/>
    <property type="project" value="InterPro"/>
</dbReference>
<evidence type="ECO:0000256" key="4">
    <source>
        <dbReference type="ARBA" id="ARBA00022692"/>
    </source>
</evidence>
<feature type="transmembrane region" description="Helical" evidence="7">
    <location>
        <begin position="240"/>
        <end position="264"/>
    </location>
</feature>
<keyword evidence="4 7" id="KW-0812">Transmembrane</keyword>
<dbReference type="InterPro" id="IPR020846">
    <property type="entry name" value="MFS_dom"/>
</dbReference>
<feature type="transmembrane region" description="Helical" evidence="7">
    <location>
        <begin position="163"/>
        <end position="182"/>
    </location>
</feature>
<dbReference type="SUPFAM" id="SSF103473">
    <property type="entry name" value="MFS general substrate transporter"/>
    <property type="match status" value="1"/>
</dbReference>
<evidence type="ECO:0000313" key="10">
    <source>
        <dbReference type="Proteomes" id="UP000563898"/>
    </source>
</evidence>
<name>A0A846WVJ1_9ACTN</name>